<dbReference type="EMBL" id="CP036276">
    <property type="protein sequence ID" value="QDU45241.1"/>
    <property type="molecule type" value="Genomic_DNA"/>
</dbReference>
<evidence type="ECO:0000313" key="2">
    <source>
        <dbReference type="Proteomes" id="UP000319383"/>
    </source>
</evidence>
<dbReference type="Proteomes" id="UP000319383">
    <property type="component" value="Chromosome"/>
</dbReference>
<protein>
    <submittedName>
        <fullName evidence="1">Uncharacterized protein</fullName>
    </submittedName>
</protein>
<evidence type="ECO:0000313" key="1">
    <source>
        <dbReference type="EMBL" id="QDU45241.1"/>
    </source>
</evidence>
<sequence>MLSSRTTNLPNGWRFIQSLMKRKLLYTREELLDWRPLVKTQLRTLGCKQQATKRLDTKAHDARCLWDAIAKHPDDLNEQLAFWCQKARKSRANY</sequence>
<dbReference type="AlphaFoldDB" id="A0A517ZRX9"/>
<dbReference type="KEGG" id="sdyn:Mal52_37320"/>
<reference evidence="1 2" key="1">
    <citation type="submission" date="2019-02" db="EMBL/GenBank/DDBJ databases">
        <title>Deep-cultivation of Planctomycetes and their phenomic and genomic characterization uncovers novel biology.</title>
        <authorList>
            <person name="Wiegand S."/>
            <person name="Jogler M."/>
            <person name="Boedeker C."/>
            <person name="Pinto D."/>
            <person name="Vollmers J."/>
            <person name="Rivas-Marin E."/>
            <person name="Kohn T."/>
            <person name="Peeters S.H."/>
            <person name="Heuer A."/>
            <person name="Rast P."/>
            <person name="Oberbeckmann S."/>
            <person name="Bunk B."/>
            <person name="Jeske O."/>
            <person name="Meyerdierks A."/>
            <person name="Storesund J.E."/>
            <person name="Kallscheuer N."/>
            <person name="Luecker S."/>
            <person name="Lage O.M."/>
            <person name="Pohl T."/>
            <person name="Merkel B.J."/>
            <person name="Hornburger P."/>
            <person name="Mueller R.-W."/>
            <person name="Bruemmer F."/>
            <person name="Labrenz M."/>
            <person name="Spormann A.M."/>
            <person name="Op den Camp H."/>
            <person name="Overmann J."/>
            <person name="Amann R."/>
            <person name="Jetten M.S.M."/>
            <person name="Mascher T."/>
            <person name="Medema M.H."/>
            <person name="Devos D.P."/>
            <person name="Kaster A.-K."/>
            <person name="Ovreas L."/>
            <person name="Rohde M."/>
            <person name="Galperin M.Y."/>
            <person name="Jogler C."/>
        </authorList>
    </citation>
    <scope>NUCLEOTIDE SEQUENCE [LARGE SCALE GENOMIC DNA]</scope>
    <source>
        <strain evidence="1 2">Mal52</strain>
    </source>
</reference>
<keyword evidence="2" id="KW-1185">Reference proteome</keyword>
<proteinExistence type="predicted"/>
<dbReference type="RefSeq" id="WP_145377639.1">
    <property type="nucleotide sequence ID" value="NZ_CP036276.1"/>
</dbReference>
<gene>
    <name evidence="1" type="ORF">Mal52_37320</name>
</gene>
<organism evidence="1 2">
    <name type="scientific">Symmachiella dynata</name>
    <dbReference type="NCBI Taxonomy" id="2527995"/>
    <lineage>
        <taxon>Bacteria</taxon>
        <taxon>Pseudomonadati</taxon>
        <taxon>Planctomycetota</taxon>
        <taxon>Planctomycetia</taxon>
        <taxon>Planctomycetales</taxon>
        <taxon>Planctomycetaceae</taxon>
        <taxon>Symmachiella</taxon>
    </lineage>
</organism>
<accession>A0A517ZRX9</accession>
<name>A0A517ZRX9_9PLAN</name>